<evidence type="ECO:0000256" key="2">
    <source>
        <dbReference type="ARBA" id="ARBA00006411"/>
    </source>
</evidence>
<proteinExistence type="inferred from homology"/>
<name>A0A7X5ULW7_9PSEU</name>
<keyword evidence="3" id="KW-0963">Cytoplasm</keyword>
<dbReference type="RefSeq" id="WP_167165969.1">
    <property type="nucleotide sequence ID" value="NZ_JAAOYM010000001.1"/>
</dbReference>
<sequence length="263" mass="27896">MAERLSALELDFLSEALRAGELPYPLRVRSHGESVEERAGLRGQVMAGLARRGLVDDGGTPQPWLEDAFEVLVGSEVSLDSIQLVAQNAQPRLAVAAAIGGEGVLAVQEGYGLYLERVPADGLASAIVGQLPPASRGTEKSITVPIEQLLAGPGADFMQRRASAPQGGVGTADTDRKALARLHAQERLRGGQLGANARGRSGGRSRMPVLSWFDTETGRYFTQASRGQDNRDWIIIAPADAATLRHRLSEMLANAVNSTAAPL</sequence>
<protein>
    <recommendedName>
        <fullName evidence="7">EspG family protein</fullName>
    </recommendedName>
</protein>
<dbReference type="InterPro" id="IPR025734">
    <property type="entry name" value="EspG"/>
</dbReference>
<dbReference type="EMBL" id="JAAOYM010000001">
    <property type="protein sequence ID" value="NIJ10087.1"/>
    <property type="molecule type" value="Genomic_DNA"/>
</dbReference>
<keyword evidence="4" id="KW-0143">Chaperone</keyword>
<comment type="subcellular location">
    <subcellularLocation>
        <location evidence="1">Cytoplasm</location>
    </subcellularLocation>
</comment>
<evidence type="ECO:0000256" key="3">
    <source>
        <dbReference type="ARBA" id="ARBA00022490"/>
    </source>
</evidence>
<evidence type="ECO:0000313" key="6">
    <source>
        <dbReference type="Proteomes" id="UP000545493"/>
    </source>
</evidence>
<comment type="caution">
    <text evidence="5">The sequence shown here is derived from an EMBL/GenBank/DDBJ whole genome shotgun (WGS) entry which is preliminary data.</text>
</comment>
<comment type="similarity">
    <text evidence="2">Belongs to the EspG family.</text>
</comment>
<evidence type="ECO:0000256" key="1">
    <source>
        <dbReference type="ARBA" id="ARBA00004496"/>
    </source>
</evidence>
<reference evidence="5 6" key="1">
    <citation type="submission" date="2020-03" db="EMBL/GenBank/DDBJ databases">
        <title>Sequencing the genomes of 1000 actinobacteria strains.</title>
        <authorList>
            <person name="Klenk H.-P."/>
        </authorList>
    </citation>
    <scope>NUCLEOTIDE SEQUENCE [LARGE SCALE GENOMIC DNA]</scope>
    <source>
        <strain evidence="5 6">DSM 45685</strain>
    </source>
</reference>
<dbReference type="Proteomes" id="UP000545493">
    <property type="component" value="Unassembled WGS sequence"/>
</dbReference>
<dbReference type="Pfam" id="PF14011">
    <property type="entry name" value="ESX-1_EspG"/>
    <property type="match status" value="1"/>
</dbReference>
<organism evidence="5 6">
    <name type="scientific">Saccharomonospora amisosensis</name>
    <dbReference type="NCBI Taxonomy" id="1128677"/>
    <lineage>
        <taxon>Bacteria</taxon>
        <taxon>Bacillati</taxon>
        <taxon>Actinomycetota</taxon>
        <taxon>Actinomycetes</taxon>
        <taxon>Pseudonocardiales</taxon>
        <taxon>Pseudonocardiaceae</taxon>
        <taxon>Saccharomonospora</taxon>
    </lineage>
</organism>
<gene>
    <name evidence="5" type="ORF">FHU38_000431</name>
</gene>
<evidence type="ECO:0000256" key="4">
    <source>
        <dbReference type="ARBA" id="ARBA00023186"/>
    </source>
</evidence>
<keyword evidence="6" id="KW-1185">Reference proteome</keyword>
<evidence type="ECO:0000313" key="5">
    <source>
        <dbReference type="EMBL" id="NIJ10087.1"/>
    </source>
</evidence>
<dbReference type="AlphaFoldDB" id="A0A7X5ULW7"/>
<accession>A0A7X5ULW7</accession>
<evidence type="ECO:0008006" key="7">
    <source>
        <dbReference type="Google" id="ProtNLM"/>
    </source>
</evidence>